<evidence type="ECO:0000313" key="7">
    <source>
        <dbReference type="Proteomes" id="UP001219567"/>
    </source>
</evidence>
<reference evidence="6 7" key="1">
    <citation type="submission" date="2023-03" db="EMBL/GenBank/DDBJ databases">
        <title>Mating type loci evolution in Malassezia.</title>
        <authorList>
            <person name="Coelho M.A."/>
        </authorList>
    </citation>
    <scope>NUCLEOTIDE SEQUENCE [LARGE SCALE GENOMIC DNA]</scope>
    <source>
        <strain evidence="6 7">CBS 9725</strain>
    </source>
</reference>
<dbReference type="Pfam" id="PF02187">
    <property type="entry name" value="GAS2"/>
    <property type="match status" value="1"/>
</dbReference>
<feature type="region of interest" description="Disordered" evidence="4">
    <location>
        <begin position="300"/>
        <end position="338"/>
    </location>
</feature>
<accession>A0AAJ5YT62</accession>
<feature type="region of interest" description="Disordered" evidence="4">
    <location>
        <begin position="242"/>
        <end position="267"/>
    </location>
</feature>
<evidence type="ECO:0000256" key="2">
    <source>
        <dbReference type="ARBA" id="ARBA00022490"/>
    </source>
</evidence>
<dbReference type="GO" id="GO:0005856">
    <property type="term" value="C:cytoskeleton"/>
    <property type="evidence" value="ECO:0007669"/>
    <property type="project" value="UniProtKB-SubCell"/>
</dbReference>
<dbReference type="GO" id="GO:0008017">
    <property type="term" value="F:microtubule binding"/>
    <property type="evidence" value="ECO:0007669"/>
    <property type="project" value="InterPro"/>
</dbReference>
<sequence length="431" mass="48249">MALEAKPALQNDSALHRAEWDAIISADHALCVIQDALFVMEELRQEHDAMWARANMGRHAHRSLQSDLSALDEATGRLVAAQGLGTNCIGHIVQPTHSSEAAEVCATILYKWERTQSRVAAILNELFLDRSFLIVYDVCVQAHHLMDSLETALEQSTAPSPSRTDGYHSIFEARRAHYVPACRRVIDVLNQQKEICALLRPKTQPTLDAVCARWCALEARLDSQAQQVLINSLHSLQLDDIQASREKRRPRDSDPNGSLKSVPLPSTPVLPKLQSIFAPSSEPIPAKSPLNYNHRESMLPRLTPQKPSTESPRFHAPSKRHASYQHIRSTKSMQGLRPRFASSEISNSDAKSSMAYVPDQNDALDIGVARICNAREILIRRIDNGGKHDEYHRYAFPSKTMACRLLYTHIHVRVGGGWLELSSWIDAYIAN</sequence>
<organism evidence="6 7">
    <name type="scientific">Malassezia yamatoensis</name>
    <dbReference type="NCBI Taxonomy" id="253288"/>
    <lineage>
        <taxon>Eukaryota</taxon>
        <taxon>Fungi</taxon>
        <taxon>Dikarya</taxon>
        <taxon>Basidiomycota</taxon>
        <taxon>Ustilaginomycotina</taxon>
        <taxon>Malasseziomycetes</taxon>
        <taxon>Malasseziales</taxon>
        <taxon>Malasseziaceae</taxon>
        <taxon>Malassezia</taxon>
    </lineage>
</organism>
<keyword evidence="7" id="KW-1185">Reference proteome</keyword>
<evidence type="ECO:0000313" key="6">
    <source>
        <dbReference type="EMBL" id="WFC99317.1"/>
    </source>
</evidence>
<dbReference type="Gene3D" id="3.30.920.20">
    <property type="entry name" value="Gas2-like domain"/>
    <property type="match status" value="1"/>
</dbReference>
<feature type="domain" description="GAR" evidence="5">
    <location>
        <begin position="392"/>
        <end position="426"/>
    </location>
</feature>
<proteinExistence type="predicted"/>
<protein>
    <recommendedName>
        <fullName evidence="5">GAR domain-containing protein</fullName>
    </recommendedName>
</protein>
<gene>
    <name evidence="6" type="ORF">MYAM1_002061</name>
</gene>
<name>A0AAJ5YT62_9BASI</name>
<comment type="subcellular location">
    <subcellularLocation>
        <location evidence="1">Cytoplasm</location>
        <location evidence="1">Cytoskeleton</location>
    </subcellularLocation>
</comment>
<evidence type="ECO:0000256" key="3">
    <source>
        <dbReference type="ARBA" id="ARBA00023212"/>
    </source>
</evidence>
<evidence type="ECO:0000256" key="4">
    <source>
        <dbReference type="SAM" id="MobiDB-lite"/>
    </source>
</evidence>
<dbReference type="Proteomes" id="UP001219567">
    <property type="component" value="Chromosome 2"/>
</dbReference>
<keyword evidence="3" id="KW-0206">Cytoskeleton</keyword>
<dbReference type="AlphaFoldDB" id="A0AAJ5YT62"/>
<feature type="compositionally biased region" description="Basic and acidic residues" evidence="4">
    <location>
        <begin position="242"/>
        <end position="254"/>
    </location>
</feature>
<dbReference type="InterPro" id="IPR036534">
    <property type="entry name" value="GAR_dom_sf"/>
</dbReference>
<dbReference type="EMBL" id="CP119944">
    <property type="protein sequence ID" value="WFC99317.1"/>
    <property type="molecule type" value="Genomic_DNA"/>
</dbReference>
<evidence type="ECO:0000256" key="1">
    <source>
        <dbReference type="ARBA" id="ARBA00004245"/>
    </source>
</evidence>
<evidence type="ECO:0000259" key="5">
    <source>
        <dbReference type="Pfam" id="PF02187"/>
    </source>
</evidence>
<dbReference type="SUPFAM" id="SSF143575">
    <property type="entry name" value="GAS2 domain-like"/>
    <property type="match status" value="1"/>
</dbReference>
<dbReference type="InterPro" id="IPR003108">
    <property type="entry name" value="GAR_dom"/>
</dbReference>
<keyword evidence="2" id="KW-0963">Cytoplasm</keyword>